<sequence length="47" mass="5538">MDNVQVGQEVTKGENREYFSEKDAERLRLFNEDQFEPPKPVPQSKVQ</sequence>
<evidence type="ECO:0000313" key="1">
    <source>
        <dbReference type="EMBL" id="QTD50757.1"/>
    </source>
</evidence>
<dbReference type="KEGG" id="scor:J3U87_34670"/>
<name>A0A8A4TMT5_SULCO</name>
<keyword evidence="2" id="KW-1185">Reference proteome</keyword>
<gene>
    <name evidence="1" type="ORF">J3U87_34670</name>
</gene>
<dbReference type="EMBL" id="CP071793">
    <property type="protein sequence ID" value="QTD50757.1"/>
    <property type="molecule type" value="Genomic_DNA"/>
</dbReference>
<evidence type="ECO:0000313" key="2">
    <source>
        <dbReference type="Proteomes" id="UP000663929"/>
    </source>
</evidence>
<dbReference type="Proteomes" id="UP000663929">
    <property type="component" value="Chromosome"/>
</dbReference>
<dbReference type="AlphaFoldDB" id="A0A8A4TMT5"/>
<protein>
    <submittedName>
        <fullName evidence="1">Uncharacterized protein</fullName>
    </submittedName>
</protein>
<dbReference type="RefSeq" id="WP_237380730.1">
    <property type="nucleotide sequence ID" value="NZ_CP071793.1"/>
</dbReference>
<reference evidence="1" key="1">
    <citation type="submission" date="2021-03" db="EMBL/GenBank/DDBJ databases">
        <title>Acanthopleuribacteraceae sp. M133.</title>
        <authorList>
            <person name="Wang G."/>
        </authorList>
    </citation>
    <scope>NUCLEOTIDE SEQUENCE</scope>
    <source>
        <strain evidence="1">M133</strain>
    </source>
</reference>
<organism evidence="1 2">
    <name type="scientific">Sulfidibacter corallicola</name>
    <dbReference type="NCBI Taxonomy" id="2818388"/>
    <lineage>
        <taxon>Bacteria</taxon>
        <taxon>Pseudomonadati</taxon>
        <taxon>Acidobacteriota</taxon>
        <taxon>Holophagae</taxon>
        <taxon>Acanthopleuribacterales</taxon>
        <taxon>Acanthopleuribacteraceae</taxon>
        <taxon>Sulfidibacter</taxon>
    </lineage>
</organism>
<proteinExistence type="predicted"/>
<accession>A0A8A4TMT5</accession>